<dbReference type="OrthoDB" id="5316007at2759"/>
<dbReference type="Pfam" id="PF10342">
    <property type="entry name" value="Kre9_KNH"/>
    <property type="match status" value="1"/>
</dbReference>
<dbReference type="VEuPathDB" id="FungiDB:L203_05853"/>
<dbReference type="EMBL" id="CP143789">
    <property type="protein sequence ID" value="WVN89926.1"/>
    <property type="molecule type" value="Genomic_DNA"/>
</dbReference>
<feature type="region of interest" description="Disordered" evidence="1">
    <location>
        <begin position="124"/>
        <end position="175"/>
    </location>
</feature>
<keyword evidence="2" id="KW-0472">Membrane</keyword>
<feature type="signal peptide" evidence="3">
    <location>
        <begin position="1"/>
        <end position="19"/>
    </location>
</feature>
<feature type="region of interest" description="Disordered" evidence="1">
    <location>
        <begin position="68"/>
        <end position="91"/>
    </location>
</feature>
<keyword evidence="2" id="KW-1133">Transmembrane helix</keyword>
<feature type="chain" id="PRO_5043949310" evidence="3">
    <location>
        <begin position="20"/>
        <end position="209"/>
    </location>
</feature>
<dbReference type="KEGG" id="cdep:91089365"/>
<dbReference type="InterPro" id="IPR052479">
    <property type="entry name" value="GPI-anchor_Adhesion_Reg"/>
</dbReference>
<dbReference type="GeneID" id="91089365"/>
<organism evidence="4 5">
    <name type="scientific">Cryptococcus depauperatus CBS 7841</name>
    <dbReference type="NCBI Taxonomy" id="1295531"/>
    <lineage>
        <taxon>Eukaryota</taxon>
        <taxon>Fungi</taxon>
        <taxon>Dikarya</taxon>
        <taxon>Basidiomycota</taxon>
        <taxon>Agaricomycotina</taxon>
        <taxon>Tremellomycetes</taxon>
        <taxon>Tremellales</taxon>
        <taxon>Cryptococcaceae</taxon>
        <taxon>Cryptococcus</taxon>
    </lineage>
</organism>
<reference evidence="4" key="3">
    <citation type="submission" date="2024-01" db="EMBL/GenBank/DDBJ databases">
        <authorList>
            <person name="Coelho M.A."/>
            <person name="David-Palma M."/>
            <person name="Shea T."/>
            <person name="Sun S."/>
            <person name="Cuomo C.A."/>
            <person name="Heitman J."/>
        </authorList>
    </citation>
    <scope>NUCLEOTIDE SEQUENCE</scope>
    <source>
        <strain evidence="4">CBS 7841</strain>
    </source>
</reference>
<evidence type="ECO:0000256" key="2">
    <source>
        <dbReference type="SAM" id="Phobius"/>
    </source>
</evidence>
<protein>
    <submittedName>
        <fullName evidence="4">Uncharacterized protein</fullName>
    </submittedName>
</protein>
<name>A0A1E3HVT4_9TREE</name>
<keyword evidence="5" id="KW-1185">Reference proteome</keyword>
<dbReference type="InterPro" id="IPR018466">
    <property type="entry name" value="Kre9/Knh1-like_N"/>
</dbReference>
<dbReference type="Proteomes" id="UP000094043">
    <property type="component" value="Chromosome 6"/>
</dbReference>
<accession>A0A1E3HVT4</accession>
<keyword evidence="3" id="KW-0732">Signal</keyword>
<evidence type="ECO:0000256" key="3">
    <source>
        <dbReference type="SAM" id="SignalP"/>
    </source>
</evidence>
<dbReference type="PANTHER" id="PTHR35185:SF1">
    <property type="entry name" value="UPF0619 GPI-ANCHORED MEMBRANE PROTEIN C1322.10"/>
    <property type="match status" value="1"/>
</dbReference>
<dbReference type="RefSeq" id="XP_066070626.1">
    <property type="nucleotide sequence ID" value="XM_066214529.1"/>
</dbReference>
<evidence type="ECO:0000256" key="1">
    <source>
        <dbReference type="SAM" id="MobiDB-lite"/>
    </source>
</evidence>
<dbReference type="AlphaFoldDB" id="A0A1E3HVT4"/>
<reference evidence="4" key="1">
    <citation type="submission" date="2016-06" db="EMBL/GenBank/DDBJ databases">
        <authorList>
            <person name="Cuomo C."/>
            <person name="Litvintseva A."/>
            <person name="Heitman J."/>
            <person name="Chen Y."/>
            <person name="Sun S."/>
            <person name="Springer D."/>
            <person name="Dromer F."/>
            <person name="Young S."/>
            <person name="Zeng Q."/>
            <person name="Chapman S."/>
            <person name="Gujja S."/>
            <person name="Saif S."/>
            <person name="Birren B."/>
        </authorList>
    </citation>
    <scope>NUCLEOTIDE SEQUENCE</scope>
    <source>
        <strain evidence="4">CBS 7841</strain>
    </source>
</reference>
<sequence>MYTATVITTLLATLVLSNAIQITSPDKDTVWKSGESQTVEWKAVNTDADHFSIQLVNQAGFLQNSPVTLVPDQQTGDPDKTNSASVSFPDGHWPEGTAFQINFVSTDKNNNGILAQSNQFNITSDGKSSSGASTASTSSASSSSTSAKTSGMSHSTSGSMASVTSSGGASASGNGTALPNTSKPAGAIAISAGIFSVVLAAAVAVGVVA</sequence>
<keyword evidence="2" id="KW-0812">Transmembrane</keyword>
<proteinExistence type="predicted"/>
<feature type="compositionally biased region" description="Polar residues" evidence="1">
    <location>
        <begin position="68"/>
        <end position="86"/>
    </location>
</feature>
<evidence type="ECO:0000313" key="5">
    <source>
        <dbReference type="Proteomes" id="UP000094043"/>
    </source>
</evidence>
<gene>
    <name evidence="4" type="ORF">L203_105156</name>
</gene>
<feature type="transmembrane region" description="Helical" evidence="2">
    <location>
        <begin position="185"/>
        <end position="208"/>
    </location>
</feature>
<reference evidence="4" key="2">
    <citation type="journal article" date="2022" name="Elife">
        <title>Obligate sexual reproduction of a homothallic fungus closely related to the Cryptococcus pathogenic species complex.</title>
        <authorList>
            <person name="Passer A.R."/>
            <person name="Clancey S.A."/>
            <person name="Shea T."/>
            <person name="David-Palma M."/>
            <person name="Averette A.F."/>
            <person name="Boekhout T."/>
            <person name="Porcel B.M."/>
            <person name="Nowrousian M."/>
            <person name="Cuomo C.A."/>
            <person name="Sun S."/>
            <person name="Heitman J."/>
            <person name="Coelho M.A."/>
        </authorList>
    </citation>
    <scope>NUCLEOTIDE SEQUENCE</scope>
    <source>
        <strain evidence="4">CBS 7841</strain>
    </source>
</reference>
<dbReference type="PANTHER" id="PTHR35185">
    <property type="entry name" value="SERINE/THREONINE-RICH PROTEIN ADG2-RELATED"/>
    <property type="match status" value="1"/>
</dbReference>
<evidence type="ECO:0000313" key="4">
    <source>
        <dbReference type="EMBL" id="WVN89926.1"/>
    </source>
</evidence>